<organism evidence="1 2">
    <name type="scientific">Pleionea mediterranea</name>
    <dbReference type="NCBI Taxonomy" id="523701"/>
    <lineage>
        <taxon>Bacteria</taxon>
        <taxon>Pseudomonadati</taxon>
        <taxon>Pseudomonadota</taxon>
        <taxon>Gammaproteobacteria</taxon>
        <taxon>Oceanospirillales</taxon>
        <taxon>Pleioneaceae</taxon>
        <taxon>Pleionea</taxon>
    </lineage>
</organism>
<gene>
    <name evidence="1" type="ORF">C8D97_1143</name>
</gene>
<proteinExistence type="predicted"/>
<keyword evidence="2" id="KW-1185">Reference proteome</keyword>
<dbReference type="AlphaFoldDB" id="A0A316FE67"/>
<name>A0A316FE67_9GAMM</name>
<protein>
    <submittedName>
        <fullName evidence="1">Uncharacterized protein</fullName>
    </submittedName>
</protein>
<evidence type="ECO:0000313" key="2">
    <source>
        <dbReference type="Proteomes" id="UP000245790"/>
    </source>
</evidence>
<reference evidence="1 2" key="1">
    <citation type="submission" date="2018-05" db="EMBL/GenBank/DDBJ databases">
        <title>Genomic Encyclopedia of Type Strains, Phase IV (KMG-IV): sequencing the most valuable type-strain genomes for metagenomic binning, comparative biology and taxonomic classification.</title>
        <authorList>
            <person name="Goeker M."/>
        </authorList>
    </citation>
    <scope>NUCLEOTIDE SEQUENCE [LARGE SCALE GENOMIC DNA]</scope>
    <source>
        <strain evidence="1 2">DSM 25350</strain>
    </source>
</reference>
<dbReference type="OrthoDB" id="7067997at2"/>
<evidence type="ECO:0000313" key="1">
    <source>
        <dbReference type="EMBL" id="PWK45330.1"/>
    </source>
</evidence>
<dbReference type="Proteomes" id="UP000245790">
    <property type="component" value="Unassembled WGS sequence"/>
</dbReference>
<dbReference type="RefSeq" id="WP_109764877.1">
    <property type="nucleotide sequence ID" value="NZ_QGGU01000014.1"/>
</dbReference>
<comment type="caution">
    <text evidence="1">The sequence shown here is derived from an EMBL/GenBank/DDBJ whole genome shotgun (WGS) entry which is preliminary data.</text>
</comment>
<accession>A0A316FE67</accession>
<dbReference type="EMBL" id="QGGU01000014">
    <property type="protein sequence ID" value="PWK45330.1"/>
    <property type="molecule type" value="Genomic_DNA"/>
</dbReference>
<sequence length="142" mass="15983">MFVLKHQDGDIEFETKKGGFAEVDSKLYLSVETQVIGEDAFPDCYMFVLDGFPLDGSLENSNIDISTNPNDEPPNVYVYTTFHACEVKADLTIKVLSEDEISVKLNVISEDVNYYNEKAKSNLFTGEVNLQRKAIGEMWIPS</sequence>